<gene>
    <name evidence="6" type="ordered locus">RMDY18_12960</name>
</gene>
<dbReference type="PANTHER" id="PTHR43685:SF5">
    <property type="entry name" value="GLYCOSYLTRANSFERASE EPSE-RELATED"/>
    <property type="match status" value="1"/>
</dbReference>
<dbReference type="InterPro" id="IPR001173">
    <property type="entry name" value="Glyco_trans_2-like"/>
</dbReference>
<dbReference type="Pfam" id="PF00535">
    <property type="entry name" value="Glycos_transf_2"/>
    <property type="match status" value="2"/>
</dbReference>
<reference evidence="6 7" key="3">
    <citation type="journal article" date="2010" name="Sequencing">
        <title>Complete Genome Sequence of Rothia mucilaginosa DY-18: A Clinical Isolate with Dense Meshwork-Like Structures from a Persistent Apical Periodontitis Lesion.</title>
        <authorList>
            <person name="Yamane K."/>
            <person name="Nambu T."/>
            <person name="Yamanaka T."/>
            <person name="Mashimo C."/>
            <person name="Sugimori C."/>
            <person name="Leung K.-P."/>
            <person name="Fukushima H."/>
        </authorList>
    </citation>
    <scope>NUCLEOTIDE SEQUENCE [LARGE SCALE GENOMIC DNA]</scope>
    <source>
        <strain evidence="6 7">DY-18</strain>
    </source>
</reference>
<feature type="domain" description="Glycosyltransferase 2-like" evidence="5">
    <location>
        <begin position="377"/>
        <end position="540"/>
    </location>
</feature>
<dbReference type="InterPro" id="IPR050834">
    <property type="entry name" value="Glycosyltransf_2"/>
</dbReference>
<dbReference type="AlphaFoldDB" id="D2NU02"/>
<organism evidence="6 7">
    <name type="scientific">Rothia mucilaginosa (strain DY-18)</name>
    <name type="common">Stomatococcus mucilaginosus</name>
    <dbReference type="NCBI Taxonomy" id="680646"/>
    <lineage>
        <taxon>Bacteria</taxon>
        <taxon>Bacillati</taxon>
        <taxon>Actinomycetota</taxon>
        <taxon>Actinomycetes</taxon>
        <taxon>Micrococcales</taxon>
        <taxon>Micrococcaceae</taxon>
        <taxon>Rothia</taxon>
    </lineage>
</organism>
<dbReference type="Gene3D" id="3.90.550.10">
    <property type="entry name" value="Spore Coat Polysaccharide Biosynthesis Protein SpsA, Chain A"/>
    <property type="match status" value="2"/>
</dbReference>
<reference evidence="6 7" key="2">
    <citation type="journal article" date="2010" name="J Osaka Dent Univ">
        <title>Isolation and identification of Rothia mucilaginosa from persistent apical periodontitis lesions.</title>
        <authorList>
            <person name="Yamane K."/>
            <person name="Yoshida M."/>
            <person name="Fujihira T."/>
            <person name="Baba T."/>
            <person name="Tsuji N."/>
            <person name="Hayashi H."/>
            <person name="Sugimori C."/>
            <person name="Yamanaka T."/>
            <person name="Mashimo C."/>
            <person name="Nambu T."/>
            <person name="Kawai H."/>
            <person name="Fukushima H."/>
        </authorList>
    </citation>
    <scope>NUCLEOTIDE SEQUENCE [LARGE SCALE GENOMIC DNA]</scope>
    <source>
        <strain evidence="6 7">DY-18</strain>
    </source>
</reference>
<dbReference type="Proteomes" id="UP000001883">
    <property type="component" value="Chromosome"/>
</dbReference>
<keyword evidence="3 6" id="KW-0808">Transferase</keyword>
<evidence type="ECO:0000256" key="1">
    <source>
        <dbReference type="ARBA" id="ARBA00006739"/>
    </source>
</evidence>
<dbReference type="CAZy" id="GT2">
    <property type="family name" value="Glycosyltransferase Family 2"/>
</dbReference>
<evidence type="ECO:0000313" key="6">
    <source>
        <dbReference type="EMBL" id="BAI65128.1"/>
    </source>
</evidence>
<reference evidence="7" key="1">
    <citation type="submission" date="2009-07" db="EMBL/GenBank/DDBJ databases">
        <title>Complete genome sequence of Rothia mucilaginosa DJ.</title>
        <authorList>
            <person name="Yamane K."/>
            <person name="Nambu T."/>
            <person name="Mashimo C."/>
            <person name="Sugimori C."/>
            <person name="Yamanaka T."/>
            <person name="Leung K."/>
            <person name="Fukushima H."/>
        </authorList>
    </citation>
    <scope>NUCLEOTIDE SEQUENCE [LARGE SCALE GENOMIC DNA]</scope>
    <source>
        <strain evidence="7">DY-18</strain>
    </source>
</reference>
<sequence length="665" mass="73152">MEGELMAEKYSDVTAFAQPSSQQPSSEQSSSPDSLNEYPRTVAVVVTYNREDLLPKTLAGIASGERVPAAVVIVDNASTDGTAEYLRTLDYELPVDCIRLEKNMGGAGGFAVGIDRALERHNPDLVWVMDDDTEPTENTLSEAVAAWLNYSPVPSQRPAVVASRVVWTNGEDHPMNTPRTMFAAGQQRHARAQAVGARPIRSASFVSILMDAQAIRRNGGLPIAEFFIWNDDFEFSTRLIHHRDGIAVPSSVAKHHTKTFGTTNADPGPRFYNDVRNKLWVFTRSRTLNPLEKLLYGGSSARLWISTVLRTDDRRTYLGYFLNGVRDGLRAPRPNAQVLEGIYPLTFPGRYGVPASVESHADSEKARGCVSSVPDFSVLMSVYAKENPSYLDQALESNLLNQTVRPSELVLVKDGPLTPELDAVVDRWVQRAENLDCPPIQVVDLAQNVGLAEALNAGLQACLYELVARADSDDLSEPTRFARLIPALVQGGYTVLGSAMLEVNEGNTAVESTREAIVDSARLLRAMDSRNPIYHPSVAFVKSAVQQLGGYEFVPGAEDWWLWMRLRDAGYRLGNIPEALVRYRVGAGAYTKRGGVDAWLQDVAIQRRLYTGHSISKLQWAQNMAVRSVYRFVPEQARRSAFRALSSLTARASSRSSGTASEGGM</sequence>
<evidence type="ECO:0000256" key="2">
    <source>
        <dbReference type="ARBA" id="ARBA00022676"/>
    </source>
</evidence>
<protein>
    <submittedName>
        <fullName evidence="6">Glycosyltransferase involved in cell wall biogenesis</fullName>
    </submittedName>
</protein>
<accession>D2NU02</accession>
<evidence type="ECO:0000259" key="5">
    <source>
        <dbReference type="Pfam" id="PF00535"/>
    </source>
</evidence>
<evidence type="ECO:0000256" key="4">
    <source>
        <dbReference type="SAM" id="MobiDB-lite"/>
    </source>
</evidence>
<dbReference type="EMBL" id="AP011540">
    <property type="protein sequence ID" value="BAI65128.1"/>
    <property type="molecule type" value="Genomic_DNA"/>
</dbReference>
<feature type="compositionally biased region" description="Basic and acidic residues" evidence="4">
    <location>
        <begin position="1"/>
        <end position="11"/>
    </location>
</feature>
<dbReference type="KEGG" id="rmu:RMDY18_12960"/>
<comment type="similarity">
    <text evidence="1">Belongs to the glycosyltransferase 2 family.</text>
</comment>
<feature type="domain" description="Glycosyltransferase 2-like" evidence="5">
    <location>
        <begin position="44"/>
        <end position="172"/>
    </location>
</feature>
<name>D2NU02_ROTMD</name>
<dbReference type="PANTHER" id="PTHR43685">
    <property type="entry name" value="GLYCOSYLTRANSFERASE"/>
    <property type="match status" value="1"/>
</dbReference>
<dbReference type="GO" id="GO:0016740">
    <property type="term" value="F:transferase activity"/>
    <property type="evidence" value="ECO:0007669"/>
    <property type="project" value="UniProtKB-KW"/>
</dbReference>
<dbReference type="STRING" id="680646.RMDY18_12960"/>
<dbReference type="SUPFAM" id="SSF53448">
    <property type="entry name" value="Nucleotide-diphospho-sugar transferases"/>
    <property type="match status" value="2"/>
</dbReference>
<keyword evidence="2" id="KW-0328">Glycosyltransferase</keyword>
<dbReference type="eggNOG" id="COG1215">
    <property type="taxonomic scope" value="Bacteria"/>
</dbReference>
<dbReference type="eggNOG" id="COG1216">
    <property type="taxonomic scope" value="Bacteria"/>
</dbReference>
<evidence type="ECO:0000256" key="3">
    <source>
        <dbReference type="ARBA" id="ARBA00022679"/>
    </source>
</evidence>
<keyword evidence="7" id="KW-1185">Reference proteome</keyword>
<evidence type="ECO:0000313" key="7">
    <source>
        <dbReference type="Proteomes" id="UP000001883"/>
    </source>
</evidence>
<proteinExistence type="inferred from homology"/>
<feature type="compositionally biased region" description="Low complexity" evidence="4">
    <location>
        <begin position="18"/>
        <end position="34"/>
    </location>
</feature>
<dbReference type="HOGENOM" id="CLU_456995_0_0_11"/>
<feature type="region of interest" description="Disordered" evidence="4">
    <location>
        <begin position="1"/>
        <end position="36"/>
    </location>
</feature>
<dbReference type="CDD" id="cd04185">
    <property type="entry name" value="GT_2_like_b"/>
    <property type="match status" value="1"/>
</dbReference>
<dbReference type="InterPro" id="IPR029044">
    <property type="entry name" value="Nucleotide-diphossugar_trans"/>
</dbReference>